<evidence type="ECO:0000313" key="12">
    <source>
        <dbReference type="Proteomes" id="UP001595851"/>
    </source>
</evidence>
<comment type="cofactor">
    <cofactor evidence="9">
        <name>Zn(2+)</name>
        <dbReference type="ChEBI" id="CHEBI:29105"/>
    </cofactor>
    <text evidence="9">Binds 1 zinc ion per subunit.</text>
</comment>
<dbReference type="EMBL" id="JBHSBI010000001">
    <property type="protein sequence ID" value="MFC4005601.1"/>
    <property type="molecule type" value="Genomic_DNA"/>
</dbReference>
<dbReference type="Proteomes" id="UP001595851">
    <property type="component" value="Unassembled WGS sequence"/>
</dbReference>
<accession>A0ABV8FV71</accession>
<reference evidence="12" key="1">
    <citation type="journal article" date="2019" name="Int. J. Syst. Evol. Microbiol.">
        <title>The Global Catalogue of Microorganisms (GCM) 10K type strain sequencing project: providing services to taxonomists for standard genome sequencing and annotation.</title>
        <authorList>
            <consortium name="The Broad Institute Genomics Platform"/>
            <consortium name="The Broad Institute Genome Sequencing Center for Infectious Disease"/>
            <person name="Wu L."/>
            <person name="Ma J."/>
        </authorList>
    </citation>
    <scope>NUCLEOTIDE SEQUENCE [LARGE SCALE GENOMIC DNA]</scope>
    <source>
        <strain evidence="12">TBRC 1276</strain>
    </source>
</reference>
<keyword evidence="12" id="KW-1185">Reference proteome</keyword>
<organism evidence="11 12">
    <name type="scientific">Nonomuraea purpurea</name>
    <dbReference type="NCBI Taxonomy" id="1849276"/>
    <lineage>
        <taxon>Bacteria</taxon>
        <taxon>Bacillati</taxon>
        <taxon>Actinomycetota</taxon>
        <taxon>Actinomycetes</taxon>
        <taxon>Streptosporangiales</taxon>
        <taxon>Streptosporangiaceae</taxon>
        <taxon>Nonomuraea</taxon>
    </lineage>
</organism>
<dbReference type="PANTHER" id="PTHR43126">
    <property type="entry name" value="D-ALANYL-D-ALANINE DIPEPTIDASE"/>
    <property type="match status" value="1"/>
</dbReference>
<evidence type="ECO:0000256" key="2">
    <source>
        <dbReference type="ARBA" id="ARBA00022670"/>
    </source>
</evidence>
<keyword evidence="6 9" id="KW-0224">Dipeptidase</keyword>
<evidence type="ECO:0000256" key="7">
    <source>
        <dbReference type="ARBA" id="ARBA00023049"/>
    </source>
</evidence>
<keyword evidence="5 9" id="KW-0862">Zinc</keyword>
<feature type="binding site" evidence="9">
    <location>
        <position position="123"/>
    </location>
    <ligand>
        <name>Zn(2+)</name>
        <dbReference type="ChEBI" id="CHEBI:29105"/>
        <note>catalytic</note>
    </ligand>
</feature>
<evidence type="ECO:0000256" key="10">
    <source>
        <dbReference type="PIRNR" id="PIRNR026671"/>
    </source>
</evidence>
<comment type="function">
    <text evidence="9 10">Catalyzes hydrolysis of the D-alanyl-D-alanine dipeptide.</text>
</comment>
<feature type="site" description="Transition state stabilizer" evidence="9">
    <location>
        <position position="79"/>
    </location>
</feature>
<feature type="binding site" evidence="9">
    <location>
        <position position="130"/>
    </location>
    <ligand>
        <name>Zn(2+)</name>
        <dbReference type="ChEBI" id="CHEBI:29105"/>
        <note>catalytic</note>
    </ligand>
</feature>
<evidence type="ECO:0000256" key="5">
    <source>
        <dbReference type="ARBA" id="ARBA00022833"/>
    </source>
</evidence>
<dbReference type="Pfam" id="PF01427">
    <property type="entry name" value="Peptidase_M15"/>
    <property type="match status" value="1"/>
</dbReference>
<proteinExistence type="inferred from homology"/>
<protein>
    <recommendedName>
        <fullName evidence="9 10">D-alanyl-D-alanine dipeptidase</fullName>
        <shortName evidence="9 10">D-Ala-D-Ala dipeptidase</shortName>
        <ecNumber evidence="9 10">3.4.13.22</ecNumber>
    </recommendedName>
</protein>
<evidence type="ECO:0000256" key="4">
    <source>
        <dbReference type="ARBA" id="ARBA00022801"/>
    </source>
</evidence>
<keyword evidence="8 10" id="KW-0961">Cell wall biogenesis/degradation</keyword>
<dbReference type="InterPro" id="IPR009045">
    <property type="entry name" value="Zn_M74/Hedgehog-like"/>
</dbReference>
<evidence type="ECO:0000256" key="8">
    <source>
        <dbReference type="ARBA" id="ARBA00023316"/>
    </source>
</evidence>
<dbReference type="RefSeq" id="WP_379525797.1">
    <property type="nucleotide sequence ID" value="NZ_JBHSBI010000001.1"/>
</dbReference>
<dbReference type="HAMAP" id="MF_01924">
    <property type="entry name" value="A_A_dipeptidase"/>
    <property type="match status" value="1"/>
</dbReference>
<dbReference type="SUPFAM" id="SSF55166">
    <property type="entry name" value="Hedgehog/DD-peptidase"/>
    <property type="match status" value="1"/>
</dbReference>
<evidence type="ECO:0000313" key="11">
    <source>
        <dbReference type="EMBL" id="MFC4005601.1"/>
    </source>
</evidence>
<keyword evidence="2 9" id="KW-0645">Protease</keyword>
<comment type="catalytic activity">
    <reaction evidence="1 9 10">
        <text>D-alanyl-D-alanine + H2O = 2 D-alanine</text>
        <dbReference type="Rhea" id="RHEA:20661"/>
        <dbReference type="ChEBI" id="CHEBI:15377"/>
        <dbReference type="ChEBI" id="CHEBI:57416"/>
        <dbReference type="ChEBI" id="CHEBI:57822"/>
        <dbReference type="EC" id="3.4.13.22"/>
    </reaction>
</comment>
<evidence type="ECO:0000256" key="6">
    <source>
        <dbReference type="ARBA" id="ARBA00022997"/>
    </source>
</evidence>
<dbReference type="PIRSF" id="PIRSF026671">
    <property type="entry name" value="AA_dipeptidase"/>
    <property type="match status" value="1"/>
</dbReference>
<feature type="binding site" evidence="9">
    <location>
        <position position="194"/>
    </location>
    <ligand>
        <name>Zn(2+)</name>
        <dbReference type="ChEBI" id="CHEBI:29105"/>
        <note>catalytic</note>
    </ligand>
</feature>
<dbReference type="PANTHER" id="PTHR43126:SF2">
    <property type="entry name" value="D-ALANYL-D-ALANINE DIPEPTIDASE"/>
    <property type="match status" value="1"/>
</dbReference>
<evidence type="ECO:0000256" key="1">
    <source>
        <dbReference type="ARBA" id="ARBA00001362"/>
    </source>
</evidence>
<name>A0ABV8FV71_9ACTN</name>
<keyword evidence="4 9" id="KW-0378">Hydrolase</keyword>
<dbReference type="InterPro" id="IPR000755">
    <property type="entry name" value="A_A_dipeptidase"/>
</dbReference>
<keyword evidence="7 9" id="KW-0482">Metalloprotease</keyword>
<comment type="similarity">
    <text evidence="9 10">Belongs to the peptidase M15D family.</text>
</comment>
<comment type="caution">
    <text evidence="11">The sequence shown here is derived from an EMBL/GenBank/DDBJ whole genome shotgun (WGS) entry which is preliminary data.</text>
</comment>
<evidence type="ECO:0000256" key="3">
    <source>
        <dbReference type="ARBA" id="ARBA00022723"/>
    </source>
</evidence>
<sequence>MWQSSNDVVLISDPRVAAIAVRECGEPLADVRGRLRVDTRLADDEGAFAHLRSGLLERLERAERNLPDGFHLLVVEGYRPIETQRRIFDGYRAELRATFPEMSPDESYIAASRYVSPVEVAPHTAGAAVDLTLCDPDGVEYDMGTQVNDNPEQSEGACYMAAPNISADARAHRKLLAAALEPAGLVNYPTEWWHWSYGDRYWAMATQSDHACYGPVGLPD</sequence>
<gene>
    <name evidence="11" type="ORF">ACFOY2_00085</name>
</gene>
<dbReference type="EC" id="3.4.13.22" evidence="9 10"/>
<dbReference type="Gene3D" id="3.30.1380.10">
    <property type="match status" value="1"/>
</dbReference>
<feature type="active site" description="Proton donor/acceptor" evidence="9">
    <location>
        <position position="191"/>
    </location>
</feature>
<dbReference type="CDD" id="cd14843">
    <property type="entry name" value="D-Ala-D-Ala_dipeptidase_like"/>
    <property type="match status" value="1"/>
</dbReference>
<evidence type="ECO:0000256" key="9">
    <source>
        <dbReference type="HAMAP-Rule" id="MF_01924"/>
    </source>
</evidence>
<keyword evidence="3 9" id="KW-0479">Metal-binding</keyword>